<accession>A0AAD7S410</accession>
<evidence type="ECO:0000256" key="1">
    <source>
        <dbReference type="SAM" id="Coils"/>
    </source>
</evidence>
<comment type="caution">
    <text evidence="3">The sequence shown here is derived from an EMBL/GenBank/DDBJ whole genome shotgun (WGS) entry which is preliminary data.</text>
</comment>
<dbReference type="InterPro" id="IPR032736">
    <property type="entry name" value="Hinderin"/>
</dbReference>
<feature type="coiled-coil region" evidence="1">
    <location>
        <begin position="98"/>
        <end position="150"/>
    </location>
</feature>
<dbReference type="Pfam" id="PF15369">
    <property type="entry name" value="KIAA1328"/>
    <property type="match status" value="1"/>
</dbReference>
<reference evidence="3" key="1">
    <citation type="journal article" date="2023" name="Science">
        <title>Genome structures resolve the early diversification of teleost fishes.</title>
        <authorList>
            <person name="Parey E."/>
            <person name="Louis A."/>
            <person name="Montfort J."/>
            <person name="Bouchez O."/>
            <person name="Roques C."/>
            <person name="Iampietro C."/>
            <person name="Lluch J."/>
            <person name="Castinel A."/>
            <person name="Donnadieu C."/>
            <person name="Desvignes T."/>
            <person name="Floi Bucao C."/>
            <person name="Jouanno E."/>
            <person name="Wen M."/>
            <person name="Mejri S."/>
            <person name="Dirks R."/>
            <person name="Jansen H."/>
            <person name="Henkel C."/>
            <person name="Chen W.J."/>
            <person name="Zahm M."/>
            <person name="Cabau C."/>
            <person name="Klopp C."/>
            <person name="Thompson A.W."/>
            <person name="Robinson-Rechavi M."/>
            <person name="Braasch I."/>
            <person name="Lecointre G."/>
            <person name="Bobe J."/>
            <person name="Postlethwait J.H."/>
            <person name="Berthelot C."/>
            <person name="Roest Crollius H."/>
            <person name="Guiguen Y."/>
        </authorList>
    </citation>
    <scope>NUCLEOTIDE SEQUENCE</scope>
    <source>
        <strain evidence="3">NC1722</strain>
    </source>
</reference>
<organism evidence="3 4">
    <name type="scientific">Aldrovandia affinis</name>
    <dbReference type="NCBI Taxonomy" id="143900"/>
    <lineage>
        <taxon>Eukaryota</taxon>
        <taxon>Metazoa</taxon>
        <taxon>Chordata</taxon>
        <taxon>Craniata</taxon>
        <taxon>Vertebrata</taxon>
        <taxon>Euteleostomi</taxon>
        <taxon>Actinopterygii</taxon>
        <taxon>Neopterygii</taxon>
        <taxon>Teleostei</taxon>
        <taxon>Notacanthiformes</taxon>
        <taxon>Halosauridae</taxon>
        <taxon>Aldrovandia</taxon>
    </lineage>
</organism>
<evidence type="ECO:0008006" key="5">
    <source>
        <dbReference type="Google" id="ProtNLM"/>
    </source>
</evidence>
<gene>
    <name evidence="3" type="ORF">AAFF_G00030320</name>
</gene>
<feature type="region of interest" description="Disordered" evidence="2">
    <location>
        <begin position="250"/>
        <end position="279"/>
    </location>
</feature>
<sequence>MIAANGGEMNGIVGAGCVEARKKRGPWSVCHPKASLPSVQVKAGIHSSIIAGASFRCPVLSPPKPTTIYFNQQAQSEAAQARSSASLKDLCPEDKRRIANLIQELARVSEEKDETEQRLKDEQESFERKIQQLEQQNQLIIQEREGLQQQYRECQELLGLYQQYLSQQQEKLNHSIAHLNHSHSKVTGSDGVAGQPAMGGGAGLEGSYLGLPNVRGAGACLNGSGGAGREWVLSGPAQYGWSRFGCATWDGQDEGGADPGGASSHGEQPHGHAPPVLVQ</sequence>
<dbReference type="PANTHER" id="PTHR28375">
    <property type="entry name" value="PROTEIN HINDERIN"/>
    <property type="match status" value="1"/>
</dbReference>
<protein>
    <recommendedName>
        <fullName evidence="5">Protein hinderin</fullName>
    </recommendedName>
</protein>
<dbReference type="AlphaFoldDB" id="A0AAD7S410"/>
<dbReference type="PANTHER" id="PTHR28375:SF1">
    <property type="entry name" value="PROTEIN HINDERIN"/>
    <property type="match status" value="1"/>
</dbReference>
<dbReference type="EMBL" id="JAINUG010000115">
    <property type="protein sequence ID" value="KAJ8395551.1"/>
    <property type="molecule type" value="Genomic_DNA"/>
</dbReference>
<evidence type="ECO:0000313" key="3">
    <source>
        <dbReference type="EMBL" id="KAJ8395551.1"/>
    </source>
</evidence>
<proteinExistence type="predicted"/>
<name>A0AAD7S410_9TELE</name>
<dbReference type="Proteomes" id="UP001221898">
    <property type="component" value="Unassembled WGS sequence"/>
</dbReference>
<evidence type="ECO:0000256" key="2">
    <source>
        <dbReference type="SAM" id="MobiDB-lite"/>
    </source>
</evidence>
<keyword evidence="4" id="KW-1185">Reference proteome</keyword>
<keyword evidence="1" id="KW-0175">Coiled coil</keyword>
<evidence type="ECO:0000313" key="4">
    <source>
        <dbReference type="Proteomes" id="UP001221898"/>
    </source>
</evidence>